<sequence length="66" mass="7094">MRCAVALSAPSNQAANRSSAARPCGTPVPRSWFTESPTPQQTKDTRAFPRPEPTETPATRVRNPSG</sequence>
<feature type="compositionally biased region" description="Low complexity" evidence="1">
    <location>
        <begin position="8"/>
        <end position="23"/>
    </location>
</feature>
<keyword evidence="3" id="KW-1185">Reference proteome</keyword>
<evidence type="ECO:0000313" key="2">
    <source>
        <dbReference type="EMBL" id="GLU49263.1"/>
    </source>
</evidence>
<accession>A0A9W6UK69</accession>
<feature type="region of interest" description="Disordered" evidence="1">
    <location>
        <begin position="1"/>
        <end position="66"/>
    </location>
</feature>
<evidence type="ECO:0000256" key="1">
    <source>
        <dbReference type="SAM" id="MobiDB-lite"/>
    </source>
</evidence>
<feature type="compositionally biased region" description="Low complexity" evidence="1">
    <location>
        <begin position="55"/>
        <end position="66"/>
    </location>
</feature>
<comment type="caution">
    <text evidence="2">The sequence shown here is derived from an EMBL/GenBank/DDBJ whole genome shotgun (WGS) entry which is preliminary data.</text>
</comment>
<dbReference type="Proteomes" id="UP001165092">
    <property type="component" value="Unassembled WGS sequence"/>
</dbReference>
<dbReference type="AlphaFoldDB" id="A0A9W6UK69"/>
<evidence type="ECO:0000313" key="3">
    <source>
        <dbReference type="Proteomes" id="UP001165092"/>
    </source>
</evidence>
<protein>
    <submittedName>
        <fullName evidence="2">Uncharacterized protein</fullName>
    </submittedName>
</protein>
<feature type="compositionally biased region" description="Polar residues" evidence="1">
    <location>
        <begin position="33"/>
        <end position="42"/>
    </location>
</feature>
<proteinExistence type="predicted"/>
<feature type="compositionally biased region" description="Basic and acidic residues" evidence="1">
    <location>
        <begin position="43"/>
        <end position="53"/>
    </location>
</feature>
<organism evidence="2 3">
    <name type="scientific">Nocardiopsis ansamitocini</name>
    <dbReference type="NCBI Taxonomy" id="1670832"/>
    <lineage>
        <taxon>Bacteria</taxon>
        <taxon>Bacillati</taxon>
        <taxon>Actinomycetota</taxon>
        <taxon>Actinomycetes</taxon>
        <taxon>Streptosporangiales</taxon>
        <taxon>Nocardiopsidaceae</taxon>
        <taxon>Nocardiopsis</taxon>
    </lineage>
</organism>
<dbReference type="EMBL" id="BSQG01000006">
    <property type="protein sequence ID" value="GLU49263.1"/>
    <property type="molecule type" value="Genomic_DNA"/>
</dbReference>
<name>A0A9W6UK69_9ACTN</name>
<reference evidence="2" key="1">
    <citation type="submission" date="2023-02" db="EMBL/GenBank/DDBJ databases">
        <title>Nocardiopsis ansamitocini NBRC 112285.</title>
        <authorList>
            <person name="Ichikawa N."/>
            <person name="Sato H."/>
            <person name="Tonouchi N."/>
        </authorList>
    </citation>
    <scope>NUCLEOTIDE SEQUENCE</scope>
    <source>
        <strain evidence="2">NBRC 112285</strain>
    </source>
</reference>
<gene>
    <name evidence="2" type="ORF">Nans01_36140</name>
</gene>